<organism evidence="3 4">
    <name type="scientific">Microbacterium commune</name>
    <dbReference type="NCBI Taxonomy" id="2762219"/>
    <lineage>
        <taxon>Bacteria</taxon>
        <taxon>Bacillati</taxon>
        <taxon>Actinomycetota</taxon>
        <taxon>Actinomycetes</taxon>
        <taxon>Micrococcales</taxon>
        <taxon>Microbacteriaceae</taxon>
        <taxon>Microbacterium</taxon>
    </lineage>
</organism>
<evidence type="ECO:0000259" key="2">
    <source>
        <dbReference type="Pfam" id="PF00582"/>
    </source>
</evidence>
<name>A0ABR8W5U4_9MICO</name>
<dbReference type="RefSeq" id="WP_191712789.1">
    <property type="nucleotide sequence ID" value="NZ_JACSPX010000001.1"/>
</dbReference>
<dbReference type="Gene3D" id="3.40.50.620">
    <property type="entry name" value="HUPs"/>
    <property type="match status" value="2"/>
</dbReference>
<dbReference type="InterPro" id="IPR006016">
    <property type="entry name" value="UspA"/>
</dbReference>
<comment type="caution">
    <text evidence="3">The sequence shown here is derived from an EMBL/GenBank/DDBJ whole genome shotgun (WGS) entry which is preliminary data.</text>
</comment>
<protein>
    <submittedName>
        <fullName evidence="3">Universal stress protein</fullName>
    </submittedName>
</protein>
<reference evidence="3 4" key="1">
    <citation type="submission" date="2020-08" db="EMBL/GenBank/DDBJ databases">
        <title>A Genomic Blueprint of the Chicken Gut Microbiome.</title>
        <authorList>
            <person name="Gilroy R."/>
            <person name="Ravi A."/>
            <person name="Getino M."/>
            <person name="Pursley I."/>
            <person name="Horton D.L."/>
            <person name="Alikhan N.-F."/>
            <person name="Baker D."/>
            <person name="Gharbi K."/>
            <person name="Hall N."/>
            <person name="Watson M."/>
            <person name="Adriaenssens E.M."/>
            <person name="Foster-Nyarko E."/>
            <person name="Jarju S."/>
            <person name="Secka A."/>
            <person name="Antonio M."/>
            <person name="Oren A."/>
            <person name="Chaudhuri R."/>
            <person name="La Ragione R.M."/>
            <person name="Hildebrand F."/>
            <person name="Pallen M.J."/>
        </authorList>
    </citation>
    <scope>NUCLEOTIDE SEQUENCE [LARGE SCALE GENOMIC DNA]</scope>
    <source>
        <strain evidence="3 4">Re1</strain>
    </source>
</reference>
<sequence>MTGSIVVGYTATDEGADALALGARLARSIDAHLDLVIVLPPEGTRSSAVVPPERAFEEHVRAQAEAWLRTAVAQVPADVRCLGHVRFNESFAEGIIAAGEEFDARLLVVGAANGTTLGRHRLGSVASELVHSSPIPVALAPAGSRDNADAEMPIPRVTAAVGTRAGADALVEEAARLAAAAHGTLRLVSLVPFDVPAGLDTGAITLAQNAHGEDVLQQVRAALPEGIDAEVERAAGDSVEDAVAHLRWHPGEVVMVGSSRLAQPRRLFLGSTAAKMLHELPVPMIVVPRTRAEAGER</sequence>
<dbReference type="Proteomes" id="UP000611521">
    <property type="component" value="Unassembled WGS sequence"/>
</dbReference>
<dbReference type="SUPFAM" id="SSF52402">
    <property type="entry name" value="Adenine nucleotide alpha hydrolases-like"/>
    <property type="match status" value="2"/>
</dbReference>
<feature type="domain" description="UspA" evidence="2">
    <location>
        <begin position="156"/>
        <end position="288"/>
    </location>
</feature>
<dbReference type="PANTHER" id="PTHR46268">
    <property type="entry name" value="STRESS RESPONSE PROTEIN NHAX"/>
    <property type="match status" value="1"/>
</dbReference>
<accession>A0ABR8W5U4</accession>
<evidence type="ECO:0000256" key="1">
    <source>
        <dbReference type="ARBA" id="ARBA00008791"/>
    </source>
</evidence>
<dbReference type="Pfam" id="PF00582">
    <property type="entry name" value="Usp"/>
    <property type="match status" value="2"/>
</dbReference>
<dbReference type="InterPro" id="IPR014729">
    <property type="entry name" value="Rossmann-like_a/b/a_fold"/>
</dbReference>
<comment type="similarity">
    <text evidence="1">Belongs to the universal stress protein A family.</text>
</comment>
<feature type="domain" description="UspA" evidence="2">
    <location>
        <begin position="1"/>
        <end position="140"/>
    </location>
</feature>
<gene>
    <name evidence="3" type="ORF">H9633_08600</name>
</gene>
<dbReference type="PANTHER" id="PTHR46268:SF6">
    <property type="entry name" value="UNIVERSAL STRESS PROTEIN UP12"/>
    <property type="match status" value="1"/>
</dbReference>
<keyword evidence="4" id="KW-1185">Reference proteome</keyword>
<dbReference type="CDD" id="cd00293">
    <property type="entry name" value="USP-like"/>
    <property type="match status" value="2"/>
</dbReference>
<evidence type="ECO:0000313" key="4">
    <source>
        <dbReference type="Proteomes" id="UP000611521"/>
    </source>
</evidence>
<dbReference type="EMBL" id="JACSPX010000001">
    <property type="protein sequence ID" value="MBD8012361.1"/>
    <property type="molecule type" value="Genomic_DNA"/>
</dbReference>
<evidence type="ECO:0000313" key="3">
    <source>
        <dbReference type="EMBL" id="MBD8012361.1"/>
    </source>
</evidence>
<proteinExistence type="inferred from homology"/>